<dbReference type="PANTHER" id="PTHR37841:SF1">
    <property type="entry name" value="DUF3298 DOMAIN-CONTAINING PROTEIN"/>
    <property type="match status" value="1"/>
</dbReference>
<name>A0A1H8QV41_9SPHI</name>
<dbReference type="Pfam" id="PF14903">
    <property type="entry name" value="WG_beta_rep"/>
    <property type="match status" value="2"/>
</dbReference>
<protein>
    <submittedName>
        <fullName evidence="1">WG containing repeat-containing protein</fullName>
    </submittedName>
</protein>
<evidence type="ECO:0000313" key="1">
    <source>
        <dbReference type="EMBL" id="SEO58055.1"/>
    </source>
</evidence>
<keyword evidence="2" id="KW-1185">Reference proteome</keyword>
<proteinExistence type="predicted"/>
<dbReference type="STRING" id="551995.SAMN05192574_109163"/>
<dbReference type="AlphaFoldDB" id="A0A1H8QV41"/>
<accession>A0A1H8QV41</accession>
<dbReference type="EMBL" id="FOCL01000009">
    <property type="protein sequence ID" value="SEO58055.1"/>
    <property type="molecule type" value="Genomic_DNA"/>
</dbReference>
<dbReference type="PANTHER" id="PTHR37841">
    <property type="entry name" value="GLR2918 PROTEIN"/>
    <property type="match status" value="1"/>
</dbReference>
<evidence type="ECO:0000313" key="2">
    <source>
        <dbReference type="Proteomes" id="UP000198942"/>
    </source>
</evidence>
<dbReference type="InterPro" id="IPR032774">
    <property type="entry name" value="WG_beta_rep"/>
</dbReference>
<sequence length="503" mass="58142">MLTISSIPSFAQKFKADKYGYVAAPEFHELIKQRNYQLVSAFDTLSFQQKNKPVAVVVKNDKPYWLDLDGNEFPYNDFTDIIKAREKWLRKPYQDSERKYHELIRNTDSQYQKNRDGDLYGLIRKSDSKVILQPQYQWIQSSSANFILLKKENKYGVADTLGHVFITPKYDYIEACMVDSSGIDFFIANNNGGVTLVNRKGKEMFAPRRGKIYPFMVDGVLNILSSENGEPRFGLVSKEGKIILEPYCRDFYNITNTNYLRTETDPANKMGLVNKQGNIILEPVYDNVDISISNGFISFRKDGMQGLVDCQTNRINVPLFYNKLEVDAANRVIICSLKQKSDKPFSVYKYGLIDYNNKIKIAVQYDDFIKVEKYYLAKKDSEYFLLEKSGKVLRQFKYSHMLYVNNYFIAVNKDGLYGVVDISDKIKIPFDHSRIEPTGDYYFATENGIYNSENELVAKGNASDVSFTNNLPLRKAGIIVLRQHFTELFKDRYGSTYIPKKDK</sequence>
<dbReference type="Proteomes" id="UP000198942">
    <property type="component" value="Unassembled WGS sequence"/>
</dbReference>
<dbReference type="RefSeq" id="WP_167668117.1">
    <property type="nucleotide sequence ID" value="NZ_FOCL01000009.1"/>
</dbReference>
<reference evidence="2" key="1">
    <citation type="submission" date="2016-10" db="EMBL/GenBank/DDBJ databases">
        <authorList>
            <person name="Varghese N."/>
            <person name="Submissions S."/>
        </authorList>
    </citation>
    <scope>NUCLEOTIDE SEQUENCE [LARGE SCALE GENOMIC DNA]</scope>
    <source>
        <strain evidence="2">Gh-48</strain>
    </source>
</reference>
<gene>
    <name evidence="1" type="ORF">SAMN05192574_109163</name>
</gene>
<organism evidence="1 2">
    <name type="scientific">Mucilaginibacter gossypiicola</name>
    <dbReference type="NCBI Taxonomy" id="551995"/>
    <lineage>
        <taxon>Bacteria</taxon>
        <taxon>Pseudomonadati</taxon>
        <taxon>Bacteroidota</taxon>
        <taxon>Sphingobacteriia</taxon>
        <taxon>Sphingobacteriales</taxon>
        <taxon>Sphingobacteriaceae</taxon>
        <taxon>Mucilaginibacter</taxon>
    </lineage>
</organism>